<reference evidence="2" key="1">
    <citation type="submission" date="2022-09" db="EMBL/GenBank/DDBJ databases">
        <title>Tahibacter sp. nov., isolated from a fresh water.</title>
        <authorList>
            <person name="Baek J.H."/>
            <person name="Lee J.K."/>
            <person name="Kim J.M."/>
            <person name="Jeon C.O."/>
        </authorList>
    </citation>
    <scope>NUCLEOTIDE SEQUENCE</scope>
    <source>
        <strain evidence="2">W38</strain>
    </source>
</reference>
<name>A0ABY6BFL8_9GAMM</name>
<proteinExistence type="predicted"/>
<keyword evidence="2" id="KW-0489">Methyltransferase</keyword>
<dbReference type="GO" id="GO:0032259">
    <property type="term" value="P:methylation"/>
    <property type="evidence" value="ECO:0007669"/>
    <property type="project" value="UniProtKB-KW"/>
</dbReference>
<feature type="coiled-coil region" evidence="1">
    <location>
        <begin position="53"/>
        <end position="87"/>
    </location>
</feature>
<evidence type="ECO:0000313" key="2">
    <source>
        <dbReference type="EMBL" id="UXI68317.1"/>
    </source>
</evidence>
<sequence>MPSPPPRSRGGSAALLIGTLALAVSGVALWRAASINRGAEQAVKSLELITVDVEGLRRSVETERRERDQLRQRLIDAENVNKSLREEVLGVSERARVLEDAIANVTERHLSGHDAMMLEEAETVLLLAKERFELFNDAASAVRAYAIADAALATVTDPAFAAVRETVAVEQRALQAVQAAPASAGIAELERIRAALPSLPPASPVDTGASQGDSRLWRVLGQFVRVSRVDAGGASPHDVTLLRGLIGLDLRAAELALLERNPQALQVAVKNAKAQLSVAFDAQAVPVKDALSALGKLQAATPATPPELGAALAELRRLRATNAERRRAPTEGEPT</sequence>
<accession>A0ABY6BFL8</accession>
<evidence type="ECO:0000256" key="1">
    <source>
        <dbReference type="SAM" id="Coils"/>
    </source>
</evidence>
<dbReference type="EC" id="2.1.1.107" evidence="2"/>
<keyword evidence="1" id="KW-0175">Coiled coil</keyword>
<dbReference type="InterPro" id="IPR007470">
    <property type="entry name" value="HemX"/>
</dbReference>
<evidence type="ECO:0000313" key="3">
    <source>
        <dbReference type="Proteomes" id="UP001064632"/>
    </source>
</evidence>
<dbReference type="Pfam" id="PF04375">
    <property type="entry name" value="HemX"/>
    <property type="match status" value="1"/>
</dbReference>
<dbReference type="RefSeq" id="WP_261695277.1">
    <property type="nucleotide sequence ID" value="NZ_CP104694.1"/>
</dbReference>
<dbReference type="Proteomes" id="UP001064632">
    <property type="component" value="Chromosome"/>
</dbReference>
<dbReference type="PANTHER" id="PTHR38043">
    <property type="entry name" value="PROTEIN HEMX"/>
    <property type="match status" value="1"/>
</dbReference>
<dbReference type="GO" id="GO:0004851">
    <property type="term" value="F:uroporphyrin-III C-methyltransferase activity"/>
    <property type="evidence" value="ECO:0007669"/>
    <property type="project" value="UniProtKB-EC"/>
</dbReference>
<keyword evidence="3" id="KW-1185">Reference proteome</keyword>
<gene>
    <name evidence="2" type="ORF">N4264_01315</name>
</gene>
<organism evidence="2 3">
    <name type="scientific">Tahibacter amnicola</name>
    <dbReference type="NCBI Taxonomy" id="2976241"/>
    <lineage>
        <taxon>Bacteria</taxon>
        <taxon>Pseudomonadati</taxon>
        <taxon>Pseudomonadota</taxon>
        <taxon>Gammaproteobacteria</taxon>
        <taxon>Lysobacterales</taxon>
        <taxon>Rhodanobacteraceae</taxon>
        <taxon>Tahibacter</taxon>
    </lineage>
</organism>
<dbReference type="PANTHER" id="PTHR38043:SF1">
    <property type="entry name" value="PROTEIN HEMX"/>
    <property type="match status" value="1"/>
</dbReference>
<protein>
    <submittedName>
        <fullName evidence="2">Uroporphyrinogen-III C-methyltransferase</fullName>
        <ecNumber evidence="2">2.1.1.107</ecNumber>
    </submittedName>
</protein>
<dbReference type="EMBL" id="CP104694">
    <property type="protein sequence ID" value="UXI68317.1"/>
    <property type="molecule type" value="Genomic_DNA"/>
</dbReference>
<keyword evidence="2" id="KW-0808">Transferase</keyword>